<organism evidence="1 2">
    <name type="scientific">Parascaris univalens</name>
    <name type="common">Nematode worm</name>
    <dbReference type="NCBI Taxonomy" id="6257"/>
    <lineage>
        <taxon>Eukaryota</taxon>
        <taxon>Metazoa</taxon>
        <taxon>Ecdysozoa</taxon>
        <taxon>Nematoda</taxon>
        <taxon>Chromadorea</taxon>
        <taxon>Rhabditida</taxon>
        <taxon>Spirurina</taxon>
        <taxon>Ascaridomorpha</taxon>
        <taxon>Ascaridoidea</taxon>
        <taxon>Ascarididae</taxon>
        <taxon>Parascaris</taxon>
    </lineage>
</organism>
<dbReference type="Proteomes" id="UP000887569">
    <property type="component" value="Unplaced"/>
</dbReference>
<accession>A0A915C4K9</accession>
<evidence type="ECO:0000313" key="2">
    <source>
        <dbReference type="WBParaSite" id="PgR089_g003_t04"/>
    </source>
</evidence>
<dbReference type="AlphaFoldDB" id="A0A915C4K9"/>
<dbReference type="WBParaSite" id="PgR089_g003_t04">
    <property type="protein sequence ID" value="PgR089_g003_t04"/>
    <property type="gene ID" value="PgR089_g003"/>
</dbReference>
<proteinExistence type="predicted"/>
<name>A0A915C4K9_PARUN</name>
<evidence type="ECO:0000313" key="1">
    <source>
        <dbReference type="Proteomes" id="UP000887569"/>
    </source>
</evidence>
<reference evidence="2" key="1">
    <citation type="submission" date="2022-11" db="UniProtKB">
        <authorList>
            <consortium name="WormBaseParasite"/>
        </authorList>
    </citation>
    <scope>IDENTIFICATION</scope>
</reference>
<sequence>AALRSVTFHSFFERYTEPFEVFKDVWRSISTHAMCLWLELSERFQFLLP</sequence>
<keyword evidence="1" id="KW-1185">Reference proteome</keyword>
<protein>
    <submittedName>
        <fullName evidence="2">F-box domain-containing protein</fullName>
    </submittedName>
</protein>